<evidence type="ECO:0000313" key="3">
    <source>
        <dbReference type="EMBL" id="KAF6174611.1"/>
    </source>
</evidence>
<comment type="caution">
    <text evidence="3">The sequence shown here is derived from an EMBL/GenBank/DDBJ whole genome shotgun (WGS) entry which is preliminary data.</text>
</comment>
<dbReference type="AlphaFoldDB" id="A0A7J7P5B6"/>
<reference evidence="3 4" key="1">
    <citation type="journal article" date="2020" name="IScience">
        <title>Genome Sequencing of the Endangered Kingdonia uniflora (Circaeasteraceae, Ranunculales) Reveals Potential Mechanisms of Evolutionary Specialization.</title>
        <authorList>
            <person name="Sun Y."/>
            <person name="Deng T."/>
            <person name="Zhang A."/>
            <person name="Moore M.J."/>
            <person name="Landis J.B."/>
            <person name="Lin N."/>
            <person name="Zhang H."/>
            <person name="Zhang X."/>
            <person name="Huang J."/>
            <person name="Zhang X."/>
            <person name="Sun H."/>
            <person name="Wang H."/>
        </authorList>
    </citation>
    <scope>NUCLEOTIDE SEQUENCE [LARGE SCALE GENOMIC DNA]</scope>
    <source>
        <strain evidence="3">TB1705</strain>
        <tissue evidence="3">Leaf</tissue>
    </source>
</reference>
<dbReference type="PANTHER" id="PTHR12581:SF0">
    <property type="entry name" value="KRR1 SMALL SUBUNIT PROCESSOME COMPONENT HOMOLOG"/>
    <property type="match status" value="1"/>
</dbReference>
<feature type="region of interest" description="Disordered" evidence="1">
    <location>
        <begin position="171"/>
        <end position="218"/>
    </location>
</feature>
<evidence type="ECO:0000259" key="2">
    <source>
        <dbReference type="Pfam" id="PF21800"/>
    </source>
</evidence>
<dbReference type="OrthoDB" id="441223at2759"/>
<dbReference type="SUPFAM" id="SSF54791">
    <property type="entry name" value="Eukaryotic type KH-domain (KH-domain type I)"/>
    <property type="match status" value="1"/>
</dbReference>
<dbReference type="Gene3D" id="3.30.1370.10">
    <property type="entry name" value="K Homology domain, type 1"/>
    <property type="match status" value="1"/>
</dbReference>
<feature type="domain" description="KRR1 small subunit processome component second KH" evidence="2">
    <location>
        <begin position="18"/>
        <end position="109"/>
    </location>
</feature>
<dbReference type="InterPro" id="IPR036612">
    <property type="entry name" value="KH_dom_type_1_sf"/>
</dbReference>
<feature type="region of interest" description="Disordered" evidence="1">
    <location>
        <begin position="129"/>
        <end position="154"/>
    </location>
</feature>
<evidence type="ECO:0000313" key="4">
    <source>
        <dbReference type="Proteomes" id="UP000541444"/>
    </source>
</evidence>
<dbReference type="PANTHER" id="PTHR12581">
    <property type="entry name" value="HIV-1 REV BINDING PROTEIN 2, 3"/>
    <property type="match status" value="1"/>
</dbReference>
<evidence type="ECO:0000256" key="1">
    <source>
        <dbReference type="SAM" id="MobiDB-lite"/>
    </source>
</evidence>
<dbReference type="GO" id="GO:0003723">
    <property type="term" value="F:RNA binding"/>
    <property type="evidence" value="ECO:0007669"/>
    <property type="project" value="UniProtKB-KW"/>
</dbReference>
<dbReference type="InterPro" id="IPR048549">
    <property type="entry name" value="KRR1-like_KH2_euk"/>
</dbReference>
<dbReference type="EMBL" id="JACGCM010000252">
    <property type="protein sequence ID" value="KAF6174611.1"/>
    <property type="molecule type" value="Genomic_DNA"/>
</dbReference>
<organism evidence="3 4">
    <name type="scientific">Kingdonia uniflora</name>
    <dbReference type="NCBI Taxonomy" id="39325"/>
    <lineage>
        <taxon>Eukaryota</taxon>
        <taxon>Viridiplantae</taxon>
        <taxon>Streptophyta</taxon>
        <taxon>Embryophyta</taxon>
        <taxon>Tracheophyta</taxon>
        <taxon>Spermatophyta</taxon>
        <taxon>Magnoliopsida</taxon>
        <taxon>Ranunculales</taxon>
        <taxon>Circaeasteraceae</taxon>
        <taxon>Kingdonia</taxon>
    </lineage>
</organism>
<feature type="compositionally biased region" description="Basic and acidic residues" evidence="1">
    <location>
        <begin position="171"/>
        <end position="188"/>
    </location>
</feature>
<name>A0A7J7P5B6_9MAGN</name>
<dbReference type="Proteomes" id="UP000541444">
    <property type="component" value="Unassembled WGS sequence"/>
</dbReference>
<sequence length="263" mass="30713">MRHMLRGNAAIKILEDEMQCDIIKIGNLVRNKDRFVRRRQHLLGPNSSTLKAIEILTKCYVLIQGNTVAAMGSFKGLKQVRRIVEDGIQNKVYPIYHIQELMIKRELEKVPELKNESWDRFLPKFKKKNVKQKKVTSKEKKPYTPFPPPQEPRKIDLQIESGEHFLNAEKKNAKKWQEKHEKQAEKTAEKKRKREEAYVPPKESAKQGSNQSRNDNIDIAAMTKSIKEKAKELKKQKSNENIQAETYILTAEPSLKKSRKKKE</sequence>
<dbReference type="FunFam" id="3.30.1370.10:FF:000137">
    <property type="entry name" value="KRR1 small subunit processome component"/>
    <property type="match status" value="1"/>
</dbReference>
<dbReference type="InterPro" id="IPR048548">
    <property type="entry name" value="KRR1-like_KH2"/>
</dbReference>
<dbReference type="InterPro" id="IPR024166">
    <property type="entry name" value="rRNA_assembly_KRR1"/>
</dbReference>
<proteinExistence type="predicted"/>
<dbReference type="CDD" id="cd22394">
    <property type="entry name" value="KH-I_KRR1_rpt2"/>
    <property type="match status" value="1"/>
</dbReference>
<protein>
    <recommendedName>
        <fullName evidence="2">KRR1 small subunit processome component second KH domain-containing protein</fullName>
    </recommendedName>
</protein>
<dbReference type="Pfam" id="PF21800">
    <property type="entry name" value="KH_KRR1_2nd"/>
    <property type="match status" value="1"/>
</dbReference>
<gene>
    <name evidence="3" type="ORF">GIB67_006263</name>
</gene>
<feature type="region of interest" description="Disordered" evidence="1">
    <location>
        <begin position="230"/>
        <end position="263"/>
    </location>
</feature>
<dbReference type="GO" id="GO:0032040">
    <property type="term" value="C:small-subunit processome"/>
    <property type="evidence" value="ECO:0007669"/>
    <property type="project" value="TreeGrafter"/>
</dbReference>
<accession>A0A7J7P5B6</accession>
<keyword evidence="4" id="KW-1185">Reference proteome</keyword>